<gene>
    <name evidence="1" type="ORF">L915_01427</name>
    <name evidence="2" type="ORF">L916_01403</name>
</gene>
<dbReference type="Proteomes" id="UP000053236">
    <property type="component" value="Unassembled WGS sequence"/>
</dbReference>
<sequence length="47" mass="5188">MLETECTTQVQYIPPGVTALSQPMDVSTFTFIIILSIVSKLTQQNTV</sequence>
<dbReference type="EMBL" id="KI670705">
    <property type="protein sequence ID" value="ETL49054.1"/>
    <property type="molecule type" value="Genomic_DNA"/>
</dbReference>
<reference evidence="2 3" key="2">
    <citation type="submission" date="2013-11" db="EMBL/GenBank/DDBJ databases">
        <title>The Genome Sequence of Phytophthora parasitica CJ05E6.</title>
        <authorList>
            <consortium name="The Broad Institute Genomics Platform"/>
            <person name="Russ C."/>
            <person name="Tyler B."/>
            <person name="Panabieres F."/>
            <person name="Shan W."/>
            <person name="Tripathy S."/>
            <person name="Grunwald N."/>
            <person name="Machado M."/>
            <person name="Johnson C.S."/>
            <person name="Arredondo F."/>
            <person name="Hong C."/>
            <person name="Coffey M."/>
            <person name="Young S.K."/>
            <person name="Zeng Q."/>
            <person name="Gargeya S."/>
            <person name="Fitzgerald M."/>
            <person name="Abouelleil A."/>
            <person name="Alvarado L."/>
            <person name="Chapman S.B."/>
            <person name="Gainer-Dewar J."/>
            <person name="Goldberg J."/>
            <person name="Griggs A."/>
            <person name="Gujja S."/>
            <person name="Hansen M."/>
            <person name="Howarth C."/>
            <person name="Imamovic A."/>
            <person name="Ireland A."/>
            <person name="Larimer J."/>
            <person name="McCowan C."/>
            <person name="Murphy C."/>
            <person name="Pearson M."/>
            <person name="Poon T.W."/>
            <person name="Priest M."/>
            <person name="Roberts A."/>
            <person name="Saif S."/>
            <person name="Shea T."/>
            <person name="Sykes S."/>
            <person name="Wortman J."/>
            <person name="Nusbaum C."/>
            <person name="Birren B."/>
        </authorList>
    </citation>
    <scope>NUCLEOTIDE SEQUENCE [LARGE SCALE GENOMIC DNA]</scope>
    <source>
        <strain evidence="2 3">CJ05E6</strain>
    </source>
</reference>
<protein>
    <submittedName>
        <fullName evidence="1">Uncharacterized protein</fullName>
    </submittedName>
</protein>
<reference evidence="1" key="1">
    <citation type="submission" date="2013-11" db="EMBL/GenBank/DDBJ databases">
        <title>The Genome Sequence of Phytophthora parasitica CJ02B3.</title>
        <authorList>
            <consortium name="The Broad Institute Genomics Platform"/>
            <person name="Russ C."/>
            <person name="Tyler B."/>
            <person name="Panabieres F."/>
            <person name="Shan W."/>
            <person name="Tripathy S."/>
            <person name="Grunwald N."/>
            <person name="Machado M."/>
            <person name="Johnson C.S."/>
            <person name="Arredondo F."/>
            <person name="Hong C."/>
            <person name="Coffey M."/>
            <person name="Young S.K."/>
            <person name="Zeng Q."/>
            <person name="Gargeya S."/>
            <person name="Fitzgerald M."/>
            <person name="Abouelleil A."/>
            <person name="Alvarado L."/>
            <person name="Chapman S.B."/>
            <person name="Gainer-Dewar J."/>
            <person name="Goldberg J."/>
            <person name="Griggs A."/>
            <person name="Gujja S."/>
            <person name="Hansen M."/>
            <person name="Howarth C."/>
            <person name="Imamovic A."/>
            <person name="Ireland A."/>
            <person name="Larimer J."/>
            <person name="McCowan C."/>
            <person name="Murphy C."/>
            <person name="Pearson M."/>
            <person name="Poon T.W."/>
            <person name="Priest M."/>
            <person name="Roberts A."/>
            <person name="Saif S."/>
            <person name="Shea T."/>
            <person name="Sykes S."/>
            <person name="Wortman J."/>
            <person name="Nusbaum C."/>
            <person name="Birren B."/>
        </authorList>
    </citation>
    <scope>NUCLEOTIDE SEQUENCE [LARGE SCALE GENOMIC DNA]</scope>
    <source>
        <strain evidence="1">CJ02B3</strain>
    </source>
</reference>
<dbReference type="EMBL" id="KI684237">
    <property type="protein sequence ID" value="ETK95666.1"/>
    <property type="molecule type" value="Genomic_DNA"/>
</dbReference>
<evidence type="ECO:0000313" key="3">
    <source>
        <dbReference type="Proteomes" id="UP000053864"/>
    </source>
</evidence>
<accession>W2HMF5</accession>
<organism evidence="1">
    <name type="scientific">Phytophthora nicotianae</name>
    <name type="common">Potato buckeye rot agent</name>
    <name type="synonym">Phytophthora parasitica</name>
    <dbReference type="NCBI Taxonomy" id="4792"/>
    <lineage>
        <taxon>Eukaryota</taxon>
        <taxon>Sar</taxon>
        <taxon>Stramenopiles</taxon>
        <taxon>Oomycota</taxon>
        <taxon>Peronosporomycetes</taxon>
        <taxon>Peronosporales</taxon>
        <taxon>Peronosporaceae</taxon>
        <taxon>Phytophthora</taxon>
    </lineage>
</organism>
<evidence type="ECO:0000313" key="2">
    <source>
        <dbReference type="EMBL" id="ETL49054.1"/>
    </source>
</evidence>
<dbReference type="AlphaFoldDB" id="W2HMF5"/>
<dbReference type="Proteomes" id="UP000053864">
    <property type="component" value="Unassembled WGS sequence"/>
</dbReference>
<evidence type="ECO:0000313" key="1">
    <source>
        <dbReference type="EMBL" id="ETK95666.1"/>
    </source>
</evidence>
<name>W2HMF5_PHYNI</name>
<proteinExistence type="predicted"/>